<organism evidence="2 3">
    <name type="scientific">Ceratopteris richardii</name>
    <name type="common">Triangle waterfern</name>
    <dbReference type="NCBI Taxonomy" id="49495"/>
    <lineage>
        <taxon>Eukaryota</taxon>
        <taxon>Viridiplantae</taxon>
        <taxon>Streptophyta</taxon>
        <taxon>Embryophyta</taxon>
        <taxon>Tracheophyta</taxon>
        <taxon>Polypodiopsida</taxon>
        <taxon>Polypodiidae</taxon>
        <taxon>Polypodiales</taxon>
        <taxon>Pteridineae</taxon>
        <taxon>Pteridaceae</taxon>
        <taxon>Parkerioideae</taxon>
        <taxon>Ceratopteris</taxon>
    </lineage>
</organism>
<dbReference type="CDD" id="cd22857">
    <property type="entry name" value="WDR74"/>
    <property type="match status" value="1"/>
</dbReference>
<evidence type="ECO:0000313" key="2">
    <source>
        <dbReference type="EMBL" id="KAH7414581.1"/>
    </source>
</evidence>
<dbReference type="SUPFAM" id="SSF50998">
    <property type="entry name" value="Quinoprotein alcohol dehydrogenase-like"/>
    <property type="match status" value="1"/>
</dbReference>
<dbReference type="PANTHER" id="PTHR16038">
    <property type="entry name" value="NOP SEVEN ASSOCIATED PROTEIN 1"/>
    <property type="match status" value="1"/>
</dbReference>
<reference evidence="2" key="1">
    <citation type="submission" date="2021-08" db="EMBL/GenBank/DDBJ databases">
        <title>WGS assembly of Ceratopteris richardii.</title>
        <authorList>
            <person name="Marchant D.B."/>
            <person name="Chen G."/>
            <person name="Jenkins J."/>
            <person name="Shu S."/>
            <person name="Leebens-Mack J."/>
            <person name="Grimwood J."/>
            <person name="Schmutz J."/>
            <person name="Soltis P."/>
            <person name="Soltis D."/>
            <person name="Chen Z.-H."/>
        </authorList>
    </citation>
    <scope>NUCLEOTIDE SEQUENCE</scope>
    <source>
        <strain evidence="2">Whitten #5841</strain>
        <tissue evidence="2">Leaf</tissue>
    </source>
</reference>
<dbReference type="OMA" id="HRKFAAG"/>
<feature type="compositionally biased region" description="Basic and acidic residues" evidence="1">
    <location>
        <begin position="428"/>
        <end position="437"/>
    </location>
</feature>
<dbReference type="Proteomes" id="UP000825935">
    <property type="component" value="Chromosome 14"/>
</dbReference>
<dbReference type="InterPro" id="IPR011047">
    <property type="entry name" value="Quinoprotein_ADH-like_sf"/>
</dbReference>
<proteinExistence type="predicted"/>
<feature type="compositionally biased region" description="Basic residues" evidence="1">
    <location>
        <begin position="438"/>
        <end position="450"/>
    </location>
</feature>
<dbReference type="Gene3D" id="2.130.10.10">
    <property type="entry name" value="YVTN repeat-like/Quinoprotein amine dehydrogenase"/>
    <property type="match status" value="1"/>
</dbReference>
<accession>A0A8T2T6X2</accession>
<dbReference type="AlphaFoldDB" id="A0A8T2T6X2"/>
<dbReference type="InterPro" id="IPR037379">
    <property type="entry name" value="WDR74/Nsa1"/>
</dbReference>
<dbReference type="GO" id="GO:0042273">
    <property type="term" value="P:ribosomal large subunit biogenesis"/>
    <property type="evidence" value="ECO:0007669"/>
    <property type="project" value="InterPro"/>
</dbReference>
<sequence length="450" mass="49718">MPRTSTVTPAGCPPLRVLSFDNLGLIKVIENSKKQGDLQVIARWGEPSLQRSIVSACLSSDEDSQVLAVARKNFIVDILNPSTGASCMELNARTIRGRLNSNLQEDTDASLVAVHMFRAEASGLRSVLTCTSSGDANLHLIDGIQVHEDSFGTSWPICRMGNILCMKVDKSEKYAAFGGDGIDVSLWDIQTQNRIWEAKAPPRDSNGLMSRPFVTASTFLGDDHKKLVVGTGHHQVRLYDINARRRPMIAFDFLESPIKAVEADTDGNRVYIGTGNGALASFDMRSGKMLGSYKGRISGSIRCITVHPSLPVFAACGLDRFLRVFHKNSRELLTQIFLKQPLSVNVFDTHYPAKALTADDSAEVSSVEYSDNAFLYAENEMLDSVGSKKKKKKTKESKKMKSTQDELLEVDNNIYAVSEKACKKRKAQRLEGRESHLKAHKKKKRSESST</sequence>
<dbReference type="SMART" id="SM00320">
    <property type="entry name" value="WD40"/>
    <property type="match status" value="4"/>
</dbReference>
<evidence type="ECO:0000313" key="3">
    <source>
        <dbReference type="Proteomes" id="UP000825935"/>
    </source>
</evidence>
<dbReference type="GO" id="GO:0030687">
    <property type="term" value="C:preribosome, large subunit precursor"/>
    <property type="evidence" value="ECO:0007669"/>
    <property type="project" value="TreeGrafter"/>
</dbReference>
<gene>
    <name evidence="2" type="ORF">KP509_14G000500</name>
</gene>
<dbReference type="EMBL" id="CM035419">
    <property type="protein sequence ID" value="KAH7414582.1"/>
    <property type="molecule type" value="Genomic_DNA"/>
</dbReference>
<dbReference type="InterPro" id="IPR015943">
    <property type="entry name" value="WD40/YVTN_repeat-like_dom_sf"/>
</dbReference>
<evidence type="ECO:0008006" key="4">
    <source>
        <dbReference type="Google" id="ProtNLM"/>
    </source>
</evidence>
<comment type="caution">
    <text evidence="2">The sequence shown here is derived from an EMBL/GenBank/DDBJ whole genome shotgun (WGS) entry which is preliminary data.</text>
</comment>
<keyword evidence="3" id="KW-1185">Reference proteome</keyword>
<dbReference type="EMBL" id="CM035419">
    <property type="protein sequence ID" value="KAH7414581.1"/>
    <property type="molecule type" value="Genomic_DNA"/>
</dbReference>
<feature type="region of interest" description="Disordered" evidence="1">
    <location>
        <begin position="426"/>
        <end position="450"/>
    </location>
</feature>
<evidence type="ECO:0000256" key="1">
    <source>
        <dbReference type="SAM" id="MobiDB-lite"/>
    </source>
</evidence>
<dbReference type="InterPro" id="IPR001680">
    <property type="entry name" value="WD40_rpt"/>
</dbReference>
<dbReference type="PANTHER" id="PTHR16038:SF4">
    <property type="entry name" value="WD REPEAT-CONTAINING PROTEIN 74"/>
    <property type="match status" value="1"/>
</dbReference>
<name>A0A8T2T6X2_CERRI</name>
<protein>
    <recommendedName>
        <fullName evidence="4">WD repeat-containing protein 74</fullName>
    </recommendedName>
</protein>
<dbReference type="OrthoDB" id="18388at2759"/>
<dbReference type="GO" id="GO:0005730">
    <property type="term" value="C:nucleolus"/>
    <property type="evidence" value="ECO:0007669"/>
    <property type="project" value="InterPro"/>
</dbReference>